<evidence type="ECO:0000256" key="3">
    <source>
        <dbReference type="RuleBase" id="RU362132"/>
    </source>
</evidence>
<dbReference type="InterPro" id="IPR012001">
    <property type="entry name" value="Thiamin_PyroP_enz_TPP-bd_dom"/>
</dbReference>
<comment type="caution">
    <text evidence="7">The sequence shown here is derived from an EMBL/GenBank/DDBJ whole genome shotgun (WGS) entry which is preliminary data.</text>
</comment>
<dbReference type="EMBL" id="RBQF01000108">
    <property type="protein sequence ID" value="RMP11366.1"/>
    <property type="molecule type" value="Genomic_DNA"/>
</dbReference>
<dbReference type="GO" id="GO:0003984">
    <property type="term" value="F:acetolactate synthase activity"/>
    <property type="evidence" value="ECO:0007669"/>
    <property type="project" value="TreeGrafter"/>
</dbReference>
<evidence type="ECO:0000259" key="4">
    <source>
        <dbReference type="Pfam" id="PF00205"/>
    </source>
</evidence>
<dbReference type="Pfam" id="PF00205">
    <property type="entry name" value="TPP_enzyme_M"/>
    <property type="match status" value="1"/>
</dbReference>
<dbReference type="Gene3D" id="3.40.50.1220">
    <property type="entry name" value="TPP-binding domain"/>
    <property type="match status" value="1"/>
</dbReference>
<evidence type="ECO:0000259" key="5">
    <source>
        <dbReference type="Pfam" id="PF02775"/>
    </source>
</evidence>
<dbReference type="GO" id="GO:0000287">
    <property type="term" value="F:magnesium ion binding"/>
    <property type="evidence" value="ECO:0007669"/>
    <property type="project" value="InterPro"/>
</dbReference>
<dbReference type="GO" id="GO:0050660">
    <property type="term" value="F:flavin adenine dinucleotide binding"/>
    <property type="evidence" value="ECO:0007669"/>
    <property type="project" value="TreeGrafter"/>
</dbReference>
<dbReference type="PANTHER" id="PTHR18968:SF9">
    <property type="entry name" value="3D-(3,5_4)-TRIHYDROXYCYCLOHEXANE-1,2-DIONE HYDROLASE"/>
    <property type="match status" value="1"/>
</dbReference>
<feature type="domain" description="Thiamine pyrophosphate enzyme central" evidence="4">
    <location>
        <begin position="233"/>
        <end position="365"/>
    </location>
</feature>
<gene>
    <name evidence="7" type="ORF">ALQ29_00845</name>
</gene>
<proteinExistence type="inferred from homology"/>
<dbReference type="PROSITE" id="PS00187">
    <property type="entry name" value="TPP_ENZYMES"/>
    <property type="match status" value="1"/>
</dbReference>
<sequence>MIDRFAFIQGANMTTTRLTMAQALVKFLDNQYIEVDGVQSKFVAGVFTIFGHGNVLGLGQALEQDSGDLVVHQGRNEQGMAHAAIGFAKQHLRRKIYACTASVGPGAANMLTAAATATANRIPLLLLPGDVYASRQPDPVLQQIEQFHDLSISTNDAFRSVSKYWDRINRPEQLMTAAIHAMRVLTDPAETGAVTLALPQDVQAEAWDYPDYFLQKRVHRIERRPATAAMIGDALAAFRGKRKPLIICGGGVKYSGANAALQAFAERFDIPFAETQAGKSAVVSSHPLNVGGIGETGCLAANLLAPEADLIIGIGTRYTDFTTSSKSLFKHAEVTFLNLNISPCDALKLDGVQVLADAQVALEALADALGDYRSGWGEQVRDAKAQLDAEVDRVHQVEYAGDGFVPEVDDHLDRAVLREFIELTGSCLTQSRVLGVLNQSLADDAIIVAAAGSLPGDLQRAWRSKGVNTYHVEYGYSCMGYEINAALGVKLAEPTKEVYALVGDGSYMMLHSELATSIQERRKINVVLLDNMAFGCINNLQIGNGMDSFGTEFRFRNPESGKLDGGLVPVDFAMSAAAYGCKTYKVSTVEQLESALADARTQTVSTLIDIKVLPKTMIHGYLSWWRVGVAQVSTSERTNAAAKKLNEHLAKARQY</sequence>
<keyword evidence="8" id="KW-1185">Reference proteome</keyword>
<dbReference type="InterPro" id="IPR000399">
    <property type="entry name" value="TPP-bd_CS"/>
</dbReference>
<feature type="domain" description="Thiamine pyrophosphate enzyme N-terminal TPP-binding" evidence="6">
    <location>
        <begin position="43"/>
        <end position="146"/>
    </location>
</feature>
<dbReference type="InterPro" id="IPR011766">
    <property type="entry name" value="TPP_enzyme_TPP-bd"/>
</dbReference>
<dbReference type="InterPro" id="IPR029061">
    <property type="entry name" value="THDP-binding"/>
</dbReference>
<dbReference type="Pfam" id="PF02775">
    <property type="entry name" value="TPP_enzyme_C"/>
    <property type="match status" value="1"/>
</dbReference>
<evidence type="ECO:0000313" key="8">
    <source>
        <dbReference type="Proteomes" id="UP000276587"/>
    </source>
</evidence>
<evidence type="ECO:0000259" key="6">
    <source>
        <dbReference type="Pfam" id="PF02776"/>
    </source>
</evidence>
<dbReference type="Proteomes" id="UP000276587">
    <property type="component" value="Unassembled WGS sequence"/>
</dbReference>
<keyword evidence="2 3" id="KW-0786">Thiamine pyrophosphate</keyword>
<dbReference type="InterPro" id="IPR012000">
    <property type="entry name" value="Thiamin_PyroP_enz_cen_dom"/>
</dbReference>
<dbReference type="CDD" id="cd07035">
    <property type="entry name" value="TPP_PYR_POX_like"/>
    <property type="match status" value="1"/>
</dbReference>
<dbReference type="GO" id="GO:0005948">
    <property type="term" value="C:acetolactate synthase complex"/>
    <property type="evidence" value="ECO:0007669"/>
    <property type="project" value="TreeGrafter"/>
</dbReference>
<dbReference type="SUPFAM" id="SSF52518">
    <property type="entry name" value="Thiamin diphosphate-binding fold (THDP-binding)"/>
    <property type="match status" value="2"/>
</dbReference>
<dbReference type="GO" id="GO:0030976">
    <property type="term" value="F:thiamine pyrophosphate binding"/>
    <property type="evidence" value="ECO:0007669"/>
    <property type="project" value="InterPro"/>
</dbReference>
<dbReference type="NCBIfam" id="TIGR04377">
    <property type="entry name" value="myo_inos_iolD"/>
    <property type="match status" value="1"/>
</dbReference>
<name>A0A3M3WMW2_PSEMA</name>
<dbReference type="GO" id="GO:0009099">
    <property type="term" value="P:L-valine biosynthetic process"/>
    <property type="evidence" value="ECO:0007669"/>
    <property type="project" value="TreeGrafter"/>
</dbReference>
<dbReference type="GO" id="GO:0019310">
    <property type="term" value="P:inositol catabolic process"/>
    <property type="evidence" value="ECO:0007669"/>
    <property type="project" value="InterPro"/>
</dbReference>
<organism evidence="7 8">
    <name type="scientific">Pseudomonas marginalis pv. marginalis</name>
    <dbReference type="NCBI Taxonomy" id="97473"/>
    <lineage>
        <taxon>Bacteria</taxon>
        <taxon>Pseudomonadati</taxon>
        <taxon>Pseudomonadota</taxon>
        <taxon>Gammaproteobacteria</taxon>
        <taxon>Pseudomonadales</taxon>
        <taxon>Pseudomonadaceae</taxon>
        <taxon>Pseudomonas</taxon>
    </lineage>
</organism>
<dbReference type="Pfam" id="PF02776">
    <property type="entry name" value="TPP_enzyme_N"/>
    <property type="match status" value="1"/>
</dbReference>
<dbReference type="CDD" id="cd02003">
    <property type="entry name" value="TPP_IolD"/>
    <property type="match status" value="1"/>
</dbReference>
<protein>
    <recommendedName>
        <fullName evidence="9">3D-(3,5/4)-trihydroxycyclohexane-1,2-dione hydrolase</fullName>
    </recommendedName>
</protein>
<dbReference type="SUPFAM" id="SSF52467">
    <property type="entry name" value="DHS-like NAD/FAD-binding domain"/>
    <property type="match status" value="1"/>
</dbReference>
<evidence type="ECO:0000313" key="7">
    <source>
        <dbReference type="EMBL" id="RMP11366.1"/>
    </source>
</evidence>
<dbReference type="GO" id="GO:0009097">
    <property type="term" value="P:isoleucine biosynthetic process"/>
    <property type="evidence" value="ECO:0007669"/>
    <property type="project" value="TreeGrafter"/>
</dbReference>
<dbReference type="GO" id="GO:0016823">
    <property type="term" value="F:hydrolase activity, acting on acid carbon-carbon bonds, in ketonic substances"/>
    <property type="evidence" value="ECO:0007669"/>
    <property type="project" value="InterPro"/>
</dbReference>
<comment type="similarity">
    <text evidence="1 3">Belongs to the TPP enzyme family.</text>
</comment>
<dbReference type="InterPro" id="IPR030817">
    <property type="entry name" value="Myo_inos_IolD"/>
</dbReference>
<accession>A0A3M3WMW2</accession>
<dbReference type="AlphaFoldDB" id="A0A3M3WMW2"/>
<dbReference type="PANTHER" id="PTHR18968">
    <property type="entry name" value="THIAMINE PYROPHOSPHATE ENZYMES"/>
    <property type="match status" value="1"/>
</dbReference>
<dbReference type="InterPro" id="IPR029035">
    <property type="entry name" value="DHS-like_NAD/FAD-binding_dom"/>
</dbReference>
<evidence type="ECO:0008006" key="9">
    <source>
        <dbReference type="Google" id="ProtNLM"/>
    </source>
</evidence>
<dbReference type="Gene3D" id="3.40.50.970">
    <property type="match status" value="2"/>
</dbReference>
<evidence type="ECO:0000256" key="2">
    <source>
        <dbReference type="ARBA" id="ARBA00023052"/>
    </source>
</evidence>
<reference evidence="7 8" key="1">
    <citation type="submission" date="2018-08" db="EMBL/GenBank/DDBJ databases">
        <title>Recombination of ecologically and evolutionarily significant loci maintains genetic cohesion in the Pseudomonas syringae species complex.</title>
        <authorList>
            <person name="Dillon M."/>
            <person name="Thakur S."/>
            <person name="Almeida R.N.D."/>
            <person name="Weir B.S."/>
            <person name="Guttman D.S."/>
        </authorList>
    </citation>
    <scope>NUCLEOTIDE SEQUENCE [LARGE SCALE GENOMIC DNA]</scope>
    <source>
        <strain evidence="7 8">ICMP 3555</strain>
    </source>
</reference>
<dbReference type="InterPro" id="IPR045229">
    <property type="entry name" value="TPP_enz"/>
</dbReference>
<feature type="domain" description="Thiamine pyrophosphate enzyme TPP-binding" evidence="5">
    <location>
        <begin position="451"/>
        <end position="610"/>
    </location>
</feature>
<evidence type="ECO:0000256" key="1">
    <source>
        <dbReference type="ARBA" id="ARBA00007812"/>
    </source>
</evidence>